<dbReference type="AlphaFoldDB" id="A0A1Z4LSW3"/>
<sequence>MKFYRYTIVALLAFLLTTNLTPVAAKSPISINPSSITQIKQSNILFEGKQFYDEGKLTQAAQIWEKAVKEFEQQGELRNQVLANNYLSVVYQDLGKWEAATKAVNNALKLVKQVDDGLLSAQVLNTNGNLKLKTGNPQTALDNWKQSEKIYRQLGDVTGIVLSQINQAQALQNLGFYRRGRTKLEQVAVDLEKLPDSLLKARGLRSLGITLQAVGDLDNSQKVLLQSLNIAQKSNYAADIAQVLLVLGNSAKVSNELTTALDYYQKAAAIAPDYRSKLSAQINQFSLLVKIEQPSSALELLPEIKNLFTNIPSSRFSVYSRVNLAQSIINNKELGVEYQELGNILATAVKQARELKDIRAEAYAVGQLGHLYEQTKQFSEALKLTRNGLTLAQGIQAPDISATLLWQQGRIYKARGNQESAISAYSQAVNNLKSLRQDLVQMNPNVQFTFRDEVEPVYRELVQLLLQDVDNLTPQIKQQRLEKSRQIIEGLQVAELENFLRAACLTYQPQPIEQIDKNAAVIYPIIIDNRLEVVLSLPNRPLQHYSNQVSPEEEIAVFNQLRQSLNVAFPANEVLPPAQKVYDWLIRPIEAELEKSQTKTLVFVLDGFLRSLPMSVLHDGEKFIIEKYNIALTPSLQLFESRNIPSQQFKALTGGLAKARQGFSALPGVETEITRIANFLKTQTLLNEQFTRPQVQNKIETAPFSVIHLATHGQFSSKAEDTFLLTWKDRINVKDLGKWLKTPSSNLRNREPIELLVLSACQTAKGDKRAALGLAGVAVRSGARSTLATLWSVQDKSTADLVTEFYRVLTQDGINKAQALRQAQLSLLKDTKYQHPYYWSPFVLVGNWQ</sequence>
<reference evidence="4 5" key="1">
    <citation type="submission" date="2017-06" db="EMBL/GenBank/DDBJ databases">
        <title>Genome sequencing of cyanobaciteial culture collection at National Institute for Environmental Studies (NIES).</title>
        <authorList>
            <person name="Hirose Y."/>
            <person name="Shimura Y."/>
            <person name="Fujisawa T."/>
            <person name="Nakamura Y."/>
            <person name="Kawachi M."/>
        </authorList>
    </citation>
    <scope>NUCLEOTIDE SEQUENCE [LARGE SCALE GENOMIC DNA]</scope>
    <source>
        <strain evidence="4 5">NIES-267</strain>
    </source>
</reference>
<feature type="signal peptide" evidence="2">
    <location>
        <begin position="1"/>
        <end position="25"/>
    </location>
</feature>
<dbReference type="PROSITE" id="PS50005">
    <property type="entry name" value="TPR"/>
    <property type="match status" value="1"/>
</dbReference>
<name>A0A1Z4LSW3_9CYAN</name>
<proteinExistence type="predicted"/>
<dbReference type="Pfam" id="PF12770">
    <property type="entry name" value="CHAT"/>
    <property type="match status" value="1"/>
</dbReference>
<dbReference type="Proteomes" id="UP000218418">
    <property type="component" value="Chromosome"/>
</dbReference>
<gene>
    <name evidence="4" type="ORF">NIES267_38220</name>
</gene>
<organism evidence="4 5">
    <name type="scientific">Calothrix parasitica NIES-267</name>
    <dbReference type="NCBI Taxonomy" id="1973488"/>
    <lineage>
        <taxon>Bacteria</taxon>
        <taxon>Bacillati</taxon>
        <taxon>Cyanobacteriota</taxon>
        <taxon>Cyanophyceae</taxon>
        <taxon>Nostocales</taxon>
        <taxon>Calotrichaceae</taxon>
        <taxon>Calothrix</taxon>
    </lineage>
</organism>
<feature type="domain" description="CHAT" evidence="3">
    <location>
        <begin position="576"/>
        <end position="847"/>
    </location>
</feature>
<keyword evidence="2" id="KW-0732">Signal</keyword>
<dbReference type="EMBL" id="AP018227">
    <property type="protein sequence ID" value="BAY84326.1"/>
    <property type="molecule type" value="Genomic_DNA"/>
</dbReference>
<accession>A0A1Z4LSW3</accession>
<evidence type="ECO:0000256" key="1">
    <source>
        <dbReference type="PROSITE-ProRule" id="PRU00339"/>
    </source>
</evidence>
<evidence type="ECO:0000259" key="3">
    <source>
        <dbReference type="Pfam" id="PF12770"/>
    </source>
</evidence>
<dbReference type="SUPFAM" id="SSF48452">
    <property type="entry name" value="TPR-like"/>
    <property type="match status" value="2"/>
</dbReference>
<feature type="chain" id="PRO_5012012260" evidence="2">
    <location>
        <begin position="26"/>
        <end position="849"/>
    </location>
</feature>
<evidence type="ECO:0000313" key="5">
    <source>
        <dbReference type="Proteomes" id="UP000218418"/>
    </source>
</evidence>
<dbReference type="PANTHER" id="PTHR10098">
    <property type="entry name" value="RAPSYN-RELATED"/>
    <property type="match status" value="1"/>
</dbReference>
<dbReference type="SMART" id="SM00028">
    <property type="entry name" value="TPR"/>
    <property type="match status" value="6"/>
</dbReference>
<dbReference type="InterPro" id="IPR011990">
    <property type="entry name" value="TPR-like_helical_dom_sf"/>
</dbReference>
<dbReference type="Pfam" id="PF13424">
    <property type="entry name" value="TPR_12"/>
    <property type="match status" value="1"/>
</dbReference>
<dbReference type="Gene3D" id="1.25.40.10">
    <property type="entry name" value="Tetratricopeptide repeat domain"/>
    <property type="match status" value="3"/>
</dbReference>
<feature type="repeat" description="TPR" evidence="1">
    <location>
        <begin position="241"/>
        <end position="274"/>
    </location>
</feature>
<evidence type="ECO:0000313" key="4">
    <source>
        <dbReference type="EMBL" id="BAY84326.1"/>
    </source>
</evidence>
<dbReference type="InterPro" id="IPR019734">
    <property type="entry name" value="TPR_rpt"/>
</dbReference>
<evidence type="ECO:0000256" key="2">
    <source>
        <dbReference type="SAM" id="SignalP"/>
    </source>
</evidence>
<dbReference type="InterPro" id="IPR024983">
    <property type="entry name" value="CHAT_dom"/>
</dbReference>
<protein>
    <submittedName>
        <fullName evidence="4">TPR repeat protein</fullName>
    </submittedName>
</protein>
<keyword evidence="1" id="KW-0802">TPR repeat</keyword>
<keyword evidence="5" id="KW-1185">Reference proteome</keyword>